<keyword evidence="6" id="KW-1185">Reference proteome</keyword>
<dbReference type="AlphaFoldDB" id="A0A135LV73"/>
<proteinExistence type="inferred from homology"/>
<dbReference type="EMBL" id="LHQR01000020">
    <property type="protein sequence ID" value="KXG52874.1"/>
    <property type="molecule type" value="Genomic_DNA"/>
</dbReference>
<dbReference type="PANTHER" id="PTHR31544:SF4">
    <property type="entry name" value="GAMMA-GLUTAMYLCYCLOTRANSFERASE-RELATED"/>
    <property type="match status" value="1"/>
</dbReference>
<evidence type="ECO:0000256" key="2">
    <source>
        <dbReference type="ARBA" id="ARBA00022679"/>
    </source>
</evidence>
<evidence type="ECO:0000259" key="4">
    <source>
        <dbReference type="Pfam" id="PF06094"/>
    </source>
</evidence>
<dbReference type="InterPro" id="IPR045038">
    <property type="entry name" value="AIG2-like"/>
</dbReference>
<dbReference type="InterPro" id="IPR013024">
    <property type="entry name" value="GGCT-like"/>
</dbReference>
<evidence type="ECO:0000256" key="3">
    <source>
        <dbReference type="ARBA" id="ARBA00030602"/>
    </source>
</evidence>
<protein>
    <recommendedName>
        <fullName evidence="3">Putative gamma-glutamylcyclotransferase</fullName>
    </recommendedName>
</protein>
<dbReference type="Gene3D" id="3.10.490.10">
    <property type="entry name" value="Gamma-glutamyl cyclotransferase-like"/>
    <property type="match status" value="1"/>
</dbReference>
<evidence type="ECO:0000313" key="5">
    <source>
        <dbReference type="EMBL" id="KXG52874.1"/>
    </source>
</evidence>
<accession>A0A135LV73</accession>
<dbReference type="InterPro" id="IPR036568">
    <property type="entry name" value="GGCT-like_sf"/>
</dbReference>
<dbReference type="GeneID" id="63711144"/>
<evidence type="ECO:0000256" key="1">
    <source>
        <dbReference type="ARBA" id="ARBA00008861"/>
    </source>
</evidence>
<dbReference type="Proteomes" id="UP000070168">
    <property type="component" value="Unassembled WGS sequence"/>
</dbReference>
<comment type="caution">
    <text evidence="5">The sequence shown here is derived from an EMBL/GenBank/DDBJ whole genome shotgun (WGS) entry which is preliminary data.</text>
</comment>
<dbReference type="SUPFAM" id="SSF110857">
    <property type="entry name" value="Gamma-glutamyl cyclotransferase-like"/>
    <property type="match status" value="1"/>
</dbReference>
<evidence type="ECO:0000313" key="6">
    <source>
        <dbReference type="Proteomes" id="UP000070168"/>
    </source>
</evidence>
<dbReference type="GO" id="GO:0016740">
    <property type="term" value="F:transferase activity"/>
    <property type="evidence" value="ECO:0007669"/>
    <property type="project" value="UniProtKB-KW"/>
</dbReference>
<dbReference type="OMA" id="YAIAKWG"/>
<gene>
    <name evidence="5" type="ORF">PGRI_081300</name>
</gene>
<organism evidence="5 6">
    <name type="scientific">Penicillium patulum</name>
    <name type="common">Penicillium griseofulvum</name>
    <dbReference type="NCBI Taxonomy" id="5078"/>
    <lineage>
        <taxon>Eukaryota</taxon>
        <taxon>Fungi</taxon>
        <taxon>Dikarya</taxon>
        <taxon>Ascomycota</taxon>
        <taxon>Pezizomycotina</taxon>
        <taxon>Eurotiomycetes</taxon>
        <taxon>Eurotiomycetidae</taxon>
        <taxon>Eurotiales</taxon>
        <taxon>Aspergillaceae</taxon>
        <taxon>Penicillium</taxon>
    </lineage>
</organism>
<comment type="similarity">
    <text evidence="1">Belongs to the gamma-glutamylcyclotransferase family.</text>
</comment>
<reference evidence="5 6" key="1">
    <citation type="journal article" date="2016" name="BMC Genomics">
        <title>Genome sequencing and secondary metabolism of the postharvest pathogen Penicillium griseofulvum.</title>
        <authorList>
            <person name="Banani H."/>
            <person name="Marcet-Houben M."/>
            <person name="Ballester A.R."/>
            <person name="Abbruscato P."/>
            <person name="Gonzalez-Candelas L."/>
            <person name="Gabaldon T."/>
            <person name="Spadaro D."/>
        </authorList>
    </citation>
    <scope>NUCLEOTIDE SEQUENCE [LARGE SCALE GENOMIC DNA]</scope>
    <source>
        <strain evidence="5 6">PG3</strain>
    </source>
</reference>
<dbReference type="Pfam" id="PF06094">
    <property type="entry name" value="GGACT"/>
    <property type="match status" value="1"/>
</dbReference>
<keyword evidence="2" id="KW-0808">Transferase</keyword>
<dbReference type="PANTHER" id="PTHR31544">
    <property type="entry name" value="AIG2-LIKE PROTEIN D"/>
    <property type="match status" value="1"/>
</dbReference>
<dbReference type="CDD" id="cd06661">
    <property type="entry name" value="GGCT_like"/>
    <property type="match status" value="1"/>
</dbReference>
<sequence>MSQQPQGQEVVGSPNMSMRAKGLTPYEVMRSAPDNLTNTQDDHCEITPKYPVYYFFYGTLTAPATLQRIIDLSEEPVMRKAKVLGYTLAKWGDYPALIDGESGQEVDGYAYLAQTKEEAQKLAYYETNAYTEAHCLIYFDEEPIQVSGKTFVYAGDAKALLEQRFDRKLWLHQTGGKLV</sequence>
<name>A0A135LV73_PENPA</name>
<dbReference type="InterPro" id="IPR009288">
    <property type="entry name" value="AIG2-like_dom"/>
</dbReference>
<dbReference type="OrthoDB" id="3262926at2759"/>
<dbReference type="RefSeq" id="XP_040651409.1">
    <property type="nucleotide sequence ID" value="XM_040795844.1"/>
</dbReference>
<feature type="domain" description="Gamma-glutamylcyclotransferase AIG2-like" evidence="4">
    <location>
        <begin position="54"/>
        <end position="159"/>
    </location>
</feature>